<gene>
    <name evidence="2" type="ORF">HINF_LOCUS35428</name>
    <name evidence="1" type="ORF">HINF_LOCUS65768</name>
</gene>
<proteinExistence type="predicted"/>
<protein>
    <submittedName>
        <fullName evidence="2">Hypothetical_protein</fullName>
    </submittedName>
</protein>
<dbReference type="EMBL" id="CAXDID020000128">
    <property type="protein sequence ID" value="CAL6034391.1"/>
    <property type="molecule type" value="Genomic_DNA"/>
</dbReference>
<evidence type="ECO:0000313" key="2">
    <source>
        <dbReference type="EMBL" id="CAL6034391.1"/>
    </source>
</evidence>
<dbReference type="Proteomes" id="UP001642409">
    <property type="component" value="Unassembled WGS sequence"/>
</dbReference>
<name>A0AA86RR74_9EUKA</name>
<keyword evidence="3" id="KW-1185">Reference proteome</keyword>
<reference evidence="2 3" key="2">
    <citation type="submission" date="2024-07" db="EMBL/GenBank/DDBJ databases">
        <authorList>
            <person name="Akdeniz Z."/>
        </authorList>
    </citation>
    <scope>NUCLEOTIDE SEQUENCE [LARGE SCALE GENOMIC DNA]</scope>
</reference>
<organism evidence="1">
    <name type="scientific">Hexamita inflata</name>
    <dbReference type="NCBI Taxonomy" id="28002"/>
    <lineage>
        <taxon>Eukaryota</taxon>
        <taxon>Metamonada</taxon>
        <taxon>Diplomonadida</taxon>
        <taxon>Hexamitidae</taxon>
        <taxon>Hexamitinae</taxon>
        <taxon>Hexamita</taxon>
    </lineage>
</organism>
<dbReference type="EMBL" id="CATOUU010001183">
    <property type="protein sequence ID" value="CAI9978123.1"/>
    <property type="molecule type" value="Genomic_DNA"/>
</dbReference>
<evidence type="ECO:0000313" key="1">
    <source>
        <dbReference type="EMBL" id="CAI9978123.1"/>
    </source>
</evidence>
<evidence type="ECO:0000313" key="3">
    <source>
        <dbReference type="Proteomes" id="UP001642409"/>
    </source>
</evidence>
<dbReference type="AlphaFoldDB" id="A0AA86RR74"/>
<comment type="caution">
    <text evidence="1">The sequence shown here is derived from an EMBL/GenBank/DDBJ whole genome shotgun (WGS) entry which is preliminary data.</text>
</comment>
<accession>A0AA86RR74</accession>
<sequence>MADADPDWCIRSRRQSRPSPRHCVIRSQIWTRTARSFYVQVIQRRESVTETFHQIIQIPTNRVSEDDVGDLTASLSSLPFPQYFKRELQYLVYRDRHFFRYRDRRRLLIEPAKKSIS</sequence>
<reference evidence="1" key="1">
    <citation type="submission" date="2023-06" db="EMBL/GenBank/DDBJ databases">
        <authorList>
            <person name="Kurt Z."/>
        </authorList>
    </citation>
    <scope>NUCLEOTIDE SEQUENCE</scope>
</reference>